<evidence type="ECO:0000256" key="3">
    <source>
        <dbReference type="ARBA" id="ARBA00022692"/>
    </source>
</evidence>
<evidence type="ECO:0000256" key="8">
    <source>
        <dbReference type="ARBA" id="ARBA00023157"/>
    </source>
</evidence>
<sequence>MSSLRDDVTTGGTATPPAGRGRPAWLAPVSVVLSVVGLLVSAYLTFEHFTANATLACSIGGVVDCAKVTTSAWSTFMGVPVALLGLVFFVVTLALCLPRVWRRPEAWLDLARLGWLTIGLGMVLYLVWAELYRIHSICLWCTAVHVVTFLLWIVVLFGQILSTPAAERADEFVDELTVGAEED</sequence>
<evidence type="ECO:0000256" key="7">
    <source>
        <dbReference type="ARBA" id="ARBA00023136"/>
    </source>
</evidence>
<dbReference type="EMBL" id="BAABDC010000001">
    <property type="protein sequence ID" value="GAA3690509.1"/>
    <property type="molecule type" value="Genomic_DNA"/>
</dbReference>
<proteinExistence type="inferred from homology"/>
<dbReference type="CDD" id="cd12918">
    <property type="entry name" value="VKOR_arc"/>
    <property type="match status" value="1"/>
</dbReference>
<feature type="transmembrane region" description="Helical" evidence="10">
    <location>
        <begin position="77"/>
        <end position="98"/>
    </location>
</feature>
<protein>
    <recommendedName>
        <fullName evidence="11">Vitamin K epoxide reductase domain-containing protein</fullName>
    </recommendedName>
</protein>
<dbReference type="SMART" id="SM00756">
    <property type="entry name" value="VKc"/>
    <property type="match status" value="1"/>
</dbReference>
<accession>A0ABP7CK65</accession>
<dbReference type="Pfam" id="PF07884">
    <property type="entry name" value="VKOR"/>
    <property type="match status" value="1"/>
</dbReference>
<evidence type="ECO:0000313" key="13">
    <source>
        <dbReference type="Proteomes" id="UP001501468"/>
    </source>
</evidence>
<evidence type="ECO:0000256" key="9">
    <source>
        <dbReference type="ARBA" id="ARBA00023284"/>
    </source>
</evidence>
<dbReference type="Proteomes" id="UP001501468">
    <property type="component" value="Unassembled WGS sequence"/>
</dbReference>
<evidence type="ECO:0000256" key="6">
    <source>
        <dbReference type="ARBA" id="ARBA00023002"/>
    </source>
</evidence>
<keyword evidence="3 10" id="KW-0812">Transmembrane</keyword>
<dbReference type="RefSeq" id="WP_344940457.1">
    <property type="nucleotide sequence ID" value="NZ_BAABDC010000001.1"/>
</dbReference>
<keyword evidence="13" id="KW-1185">Reference proteome</keyword>
<dbReference type="PANTHER" id="PTHR34573">
    <property type="entry name" value="VKC DOMAIN-CONTAINING PROTEIN"/>
    <property type="match status" value="1"/>
</dbReference>
<keyword evidence="9" id="KW-0676">Redox-active center</keyword>
<feature type="transmembrane region" description="Helical" evidence="10">
    <location>
        <begin position="134"/>
        <end position="158"/>
    </location>
</feature>
<gene>
    <name evidence="12" type="ORF">GCM10022399_02760</name>
</gene>
<keyword evidence="4" id="KW-0874">Quinone</keyword>
<evidence type="ECO:0000256" key="10">
    <source>
        <dbReference type="SAM" id="Phobius"/>
    </source>
</evidence>
<evidence type="ECO:0000256" key="1">
    <source>
        <dbReference type="ARBA" id="ARBA00004141"/>
    </source>
</evidence>
<organism evidence="12 13">
    <name type="scientific">Terrabacter ginsenosidimutans</name>
    <dbReference type="NCBI Taxonomy" id="490575"/>
    <lineage>
        <taxon>Bacteria</taxon>
        <taxon>Bacillati</taxon>
        <taxon>Actinomycetota</taxon>
        <taxon>Actinomycetes</taxon>
        <taxon>Micrococcales</taxon>
        <taxon>Intrasporangiaceae</taxon>
        <taxon>Terrabacter</taxon>
    </lineage>
</organism>
<evidence type="ECO:0000256" key="5">
    <source>
        <dbReference type="ARBA" id="ARBA00022989"/>
    </source>
</evidence>
<feature type="transmembrane region" description="Helical" evidence="10">
    <location>
        <begin position="110"/>
        <end position="128"/>
    </location>
</feature>
<dbReference type="PANTHER" id="PTHR34573:SF1">
    <property type="entry name" value="VITAMIN K EPOXIDE REDUCTASE DOMAIN-CONTAINING PROTEIN"/>
    <property type="match status" value="1"/>
</dbReference>
<dbReference type="Gene3D" id="1.20.1440.130">
    <property type="entry name" value="VKOR domain"/>
    <property type="match status" value="1"/>
</dbReference>
<evidence type="ECO:0000256" key="2">
    <source>
        <dbReference type="ARBA" id="ARBA00006214"/>
    </source>
</evidence>
<feature type="domain" description="Vitamin K epoxide reductase" evidence="11">
    <location>
        <begin position="23"/>
        <end position="159"/>
    </location>
</feature>
<keyword evidence="6" id="KW-0560">Oxidoreductase</keyword>
<dbReference type="InterPro" id="IPR038354">
    <property type="entry name" value="VKOR_sf"/>
</dbReference>
<comment type="similarity">
    <text evidence="2">Belongs to the VKOR family.</text>
</comment>
<keyword evidence="7 10" id="KW-0472">Membrane</keyword>
<comment type="subcellular location">
    <subcellularLocation>
        <location evidence="1">Membrane</location>
        <topology evidence="1">Multi-pass membrane protein</topology>
    </subcellularLocation>
</comment>
<evidence type="ECO:0000256" key="4">
    <source>
        <dbReference type="ARBA" id="ARBA00022719"/>
    </source>
</evidence>
<reference evidence="13" key="1">
    <citation type="journal article" date="2019" name="Int. J. Syst. Evol. Microbiol.">
        <title>The Global Catalogue of Microorganisms (GCM) 10K type strain sequencing project: providing services to taxonomists for standard genome sequencing and annotation.</title>
        <authorList>
            <consortium name="The Broad Institute Genomics Platform"/>
            <consortium name="The Broad Institute Genome Sequencing Center for Infectious Disease"/>
            <person name="Wu L."/>
            <person name="Ma J."/>
        </authorList>
    </citation>
    <scope>NUCLEOTIDE SEQUENCE [LARGE SCALE GENOMIC DNA]</scope>
    <source>
        <strain evidence="13">JCM 17125</strain>
    </source>
</reference>
<feature type="transmembrane region" description="Helical" evidence="10">
    <location>
        <begin position="25"/>
        <end position="46"/>
    </location>
</feature>
<name>A0ABP7CK65_9MICO</name>
<keyword evidence="5 10" id="KW-1133">Transmembrane helix</keyword>
<dbReference type="InterPro" id="IPR012932">
    <property type="entry name" value="VKOR"/>
</dbReference>
<keyword evidence="8" id="KW-1015">Disulfide bond</keyword>
<evidence type="ECO:0000313" key="12">
    <source>
        <dbReference type="EMBL" id="GAA3690509.1"/>
    </source>
</evidence>
<evidence type="ECO:0000259" key="11">
    <source>
        <dbReference type="SMART" id="SM00756"/>
    </source>
</evidence>
<comment type="caution">
    <text evidence="12">The sequence shown here is derived from an EMBL/GenBank/DDBJ whole genome shotgun (WGS) entry which is preliminary data.</text>
</comment>